<keyword evidence="3" id="KW-1185">Reference proteome</keyword>
<evidence type="ECO:0000313" key="3">
    <source>
        <dbReference type="Proteomes" id="UP000244336"/>
    </source>
</evidence>
<evidence type="ECO:0000256" key="1">
    <source>
        <dbReference type="SAM" id="MobiDB-lite"/>
    </source>
</evidence>
<feature type="compositionally biased region" description="Gly residues" evidence="1">
    <location>
        <begin position="44"/>
        <end position="59"/>
    </location>
</feature>
<dbReference type="Proteomes" id="UP000244336">
    <property type="component" value="Chromosome 3"/>
</dbReference>
<sequence>MLHTQGIKGSSSSGDEFVRQRELGREGGFQLVRGSGEGRRGSPAEGGRGGAARLAGGGARALAAKGNRGGAARGSPRREAGEGRRSSSLAPRASPPPAPARWRAAGEEDGGSPWGLML</sequence>
<dbReference type="Gramene" id="PUZ66669">
    <property type="protein sequence ID" value="PUZ66669"/>
    <property type="gene ID" value="GQ55_3G347500"/>
</dbReference>
<dbReference type="AlphaFoldDB" id="A0A2T7EFR5"/>
<protein>
    <submittedName>
        <fullName evidence="2">Uncharacterized protein</fullName>
    </submittedName>
</protein>
<feature type="compositionally biased region" description="Basic and acidic residues" evidence="1">
    <location>
        <begin position="76"/>
        <end position="85"/>
    </location>
</feature>
<reference evidence="2 3" key="1">
    <citation type="submission" date="2018-04" db="EMBL/GenBank/DDBJ databases">
        <title>WGS assembly of Panicum hallii var. hallii HAL2.</title>
        <authorList>
            <person name="Lovell J."/>
            <person name="Jenkins J."/>
            <person name="Lowry D."/>
            <person name="Mamidi S."/>
            <person name="Sreedasyam A."/>
            <person name="Weng X."/>
            <person name="Barry K."/>
            <person name="Bonette J."/>
            <person name="Campitelli B."/>
            <person name="Daum C."/>
            <person name="Gordon S."/>
            <person name="Gould B."/>
            <person name="Lipzen A."/>
            <person name="MacQueen A."/>
            <person name="Palacio-Mejia J."/>
            <person name="Plott C."/>
            <person name="Shakirov E."/>
            <person name="Shu S."/>
            <person name="Yoshinaga Y."/>
            <person name="Zane M."/>
            <person name="Rokhsar D."/>
            <person name="Grimwood J."/>
            <person name="Schmutz J."/>
            <person name="Juenger T."/>
        </authorList>
    </citation>
    <scope>NUCLEOTIDE SEQUENCE [LARGE SCALE GENOMIC DNA]</scope>
    <source>
        <strain evidence="3">cv. HAL2</strain>
    </source>
</reference>
<feature type="region of interest" description="Disordered" evidence="1">
    <location>
        <begin position="1"/>
        <end position="118"/>
    </location>
</feature>
<feature type="compositionally biased region" description="Basic and acidic residues" evidence="1">
    <location>
        <begin position="16"/>
        <end position="25"/>
    </location>
</feature>
<organism evidence="2 3">
    <name type="scientific">Panicum hallii var. hallii</name>
    <dbReference type="NCBI Taxonomy" id="1504633"/>
    <lineage>
        <taxon>Eukaryota</taxon>
        <taxon>Viridiplantae</taxon>
        <taxon>Streptophyta</taxon>
        <taxon>Embryophyta</taxon>
        <taxon>Tracheophyta</taxon>
        <taxon>Spermatophyta</taxon>
        <taxon>Magnoliopsida</taxon>
        <taxon>Liliopsida</taxon>
        <taxon>Poales</taxon>
        <taxon>Poaceae</taxon>
        <taxon>PACMAD clade</taxon>
        <taxon>Panicoideae</taxon>
        <taxon>Panicodae</taxon>
        <taxon>Paniceae</taxon>
        <taxon>Panicinae</taxon>
        <taxon>Panicum</taxon>
        <taxon>Panicum sect. Panicum</taxon>
    </lineage>
</organism>
<dbReference type="EMBL" id="CM009751">
    <property type="protein sequence ID" value="PUZ66669.1"/>
    <property type="molecule type" value="Genomic_DNA"/>
</dbReference>
<proteinExistence type="predicted"/>
<name>A0A2T7EFR5_9POAL</name>
<evidence type="ECO:0000313" key="2">
    <source>
        <dbReference type="EMBL" id="PUZ66669.1"/>
    </source>
</evidence>
<gene>
    <name evidence="2" type="ORF">GQ55_3G347500</name>
</gene>
<accession>A0A2T7EFR5</accession>